<dbReference type="GO" id="GO:0045047">
    <property type="term" value="P:protein targeting to ER"/>
    <property type="evidence" value="ECO:0007669"/>
    <property type="project" value="InterPro"/>
</dbReference>
<dbReference type="PANTHER" id="PTHR28112">
    <property type="entry name" value="SRP-INDEPENDENT TARGETING PROTEIN 3"/>
    <property type="match status" value="1"/>
</dbReference>
<evidence type="ECO:0000313" key="4">
    <source>
        <dbReference type="Proteomes" id="UP001230188"/>
    </source>
</evidence>
<comment type="caution">
    <text evidence="3">The sequence shown here is derived from an EMBL/GenBank/DDBJ whole genome shotgun (WGS) entry which is preliminary data.</text>
</comment>
<organism evidence="3 4">
    <name type="scientific">Chrysophaeum taylorii</name>
    <dbReference type="NCBI Taxonomy" id="2483200"/>
    <lineage>
        <taxon>Eukaryota</taxon>
        <taxon>Sar</taxon>
        <taxon>Stramenopiles</taxon>
        <taxon>Ochrophyta</taxon>
        <taxon>Pelagophyceae</taxon>
        <taxon>Pelagomonadales</taxon>
        <taxon>Pelagomonadaceae</taxon>
        <taxon>Chrysophaeum</taxon>
    </lineage>
</organism>
<dbReference type="PANTHER" id="PTHR28112:SF1">
    <property type="entry name" value="SRP-INDEPENDENT TARGETING PROTEIN 3"/>
    <property type="match status" value="1"/>
</dbReference>
<protein>
    <submittedName>
        <fullName evidence="3">Uncharacterized protein</fullName>
    </submittedName>
</protein>
<dbReference type="GO" id="GO:0005783">
    <property type="term" value="C:endoplasmic reticulum"/>
    <property type="evidence" value="ECO:0007669"/>
    <property type="project" value="InterPro"/>
</dbReference>
<feature type="chain" id="PRO_5042086829" evidence="2">
    <location>
        <begin position="16"/>
        <end position="288"/>
    </location>
</feature>
<name>A0AAD7XRJ9_9STRA</name>
<reference evidence="3" key="1">
    <citation type="submission" date="2023-01" db="EMBL/GenBank/DDBJ databases">
        <title>Metagenome sequencing of chrysophaentin producing Chrysophaeum taylorii.</title>
        <authorList>
            <person name="Davison J."/>
            <person name="Bewley C."/>
        </authorList>
    </citation>
    <scope>NUCLEOTIDE SEQUENCE</scope>
    <source>
        <strain evidence="3">NIES-1699</strain>
    </source>
</reference>
<feature type="signal peptide" evidence="2">
    <location>
        <begin position="1"/>
        <end position="15"/>
    </location>
</feature>
<proteinExistence type="predicted"/>
<dbReference type="AlphaFoldDB" id="A0AAD7XRJ9"/>
<sequence length="288" mass="31522">MMMLRILVMVVCAWGLPDIRGGADKVTKLDPRSPPLAARAIKPLRALVTRYDAAVEANPSLELWVQIGGTLLAIQLFNTAVGDRRYSVLVARAMYVAFLAIHQAVLAAVKNSVEDSDDLTPLSLPANPLLASMANLGAKDGEGTNALLAPLLARDTTFRDYDLDMIRKGRTSQLGSILAMAYLHLRRGYLQPLVIQTVMGLFALLREPLVQIHLLKRPAEGVLKRPFEPPVPAWLKALQDQMQKDSPTAEDAADEQPAVSSEQAQDDDDDDEDDDDDDEPGDDDTDED</sequence>
<gene>
    <name evidence="3" type="ORF">CTAYLR_002237</name>
</gene>
<dbReference type="Proteomes" id="UP001230188">
    <property type="component" value="Unassembled WGS sequence"/>
</dbReference>
<dbReference type="Pfam" id="PF10032">
    <property type="entry name" value="Pho88"/>
    <property type="match status" value="1"/>
</dbReference>
<evidence type="ECO:0000256" key="1">
    <source>
        <dbReference type="SAM" id="MobiDB-lite"/>
    </source>
</evidence>
<keyword evidence="2" id="KW-0732">Signal</keyword>
<dbReference type="InterPro" id="IPR012098">
    <property type="entry name" value="SND3_fun"/>
</dbReference>
<dbReference type="GO" id="GO:0005739">
    <property type="term" value="C:mitochondrion"/>
    <property type="evidence" value="ECO:0007669"/>
    <property type="project" value="TreeGrafter"/>
</dbReference>
<keyword evidence="4" id="KW-1185">Reference proteome</keyword>
<feature type="compositionally biased region" description="Acidic residues" evidence="1">
    <location>
        <begin position="264"/>
        <end position="288"/>
    </location>
</feature>
<dbReference type="EMBL" id="JAQMWT010000029">
    <property type="protein sequence ID" value="KAJ8613396.1"/>
    <property type="molecule type" value="Genomic_DNA"/>
</dbReference>
<evidence type="ECO:0000313" key="3">
    <source>
        <dbReference type="EMBL" id="KAJ8613396.1"/>
    </source>
</evidence>
<accession>A0AAD7XRJ9</accession>
<evidence type="ECO:0000256" key="2">
    <source>
        <dbReference type="SAM" id="SignalP"/>
    </source>
</evidence>
<feature type="region of interest" description="Disordered" evidence="1">
    <location>
        <begin position="236"/>
        <end position="288"/>
    </location>
</feature>